<gene>
    <name evidence="2" type="ORF">SAMN04487962_107144</name>
</gene>
<dbReference type="PROSITE" id="PS51257">
    <property type="entry name" value="PROKAR_LIPOPROTEIN"/>
    <property type="match status" value="1"/>
</dbReference>
<feature type="chain" id="PRO_5011698128" description="Lipoprotein" evidence="1">
    <location>
        <begin position="19"/>
        <end position="177"/>
    </location>
</feature>
<dbReference type="Proteomes" id="UP000198762">
    <property type="component" value="Unassembled WGS sequence"/>
</dbReference>
<evidence type="ECO:0008006" key="4">
    <source>
        <dbReference type="Google" id="ProtNLM"/>
    </source>
</evidence>
<dbReference type="RefSeq" id="WP_091850881.1">
    <property type="nucleotide sequence ID" value="NZ_FOHZ01000007.1"/>
</dbReference>
<accession>A0A1I0DLK5</accession>
<name>A0A1I0DLK5_9GAMM</name>
<dbReference type="OrthoDB" id="6981269at2"/>
<reference evidence="3" key="1">
    <citation type="submission" date="2016-10" db="EMBL/GenBank/DDBJ databases">
        <authorList>
            <person name="Varghese N."/>
            <person name="Submissions S."/>
        </authorList>
    </citation>
    <scope>NUCLEOTIDE SEQUENCE [LARGE SCALE GENOMIC DNA]</scope>
    <source>
        <strain evidence="3">CGMCC 1.6489</strain>
    </source>
</reference>
<dbReference type="STRING" id="430453.SAMN04487962_107144"/>
<evidence type="ECO:0000313" key="2">
    <source>
        <dbReference type="EMBL" id="SET33387.1"/>
    </source>
</evidence>
<protein>
    <recommendedName>
        <fullName evidence="4">Lipoprotein</fullName>
    </recommendedName>
</protein>
<dbReference type="EMBL" id="FOHZ01000007">
    <property type="protein sequence ID" value="SET33387.1"/>
    <property type="molecule type" value="Genomic_DNA"/>
</dbReference>
<keyword evidence="3" id="KW-1185">Reference proteome</keyword>
<evidence type="ECO:0000256" key="1">
    <source>
        <dbReference type="SAM" id="SignalP"/>
    </source>
</evidence>
<organism evidence="2 3">
    <name type="scientific">Marinobacter segnicrescens</name>
    <dbReference type="NCBI Taxonomy" id="430453"/>
    <lineage>
        <taxon>Bacteria</taxon>
        <taxon>Pseudomonadati</taxon>
        <taxon>Pseudomonadota</taxon>
        <taxon>Gammaproteobacteria</taxon>
        <taxon>Pseudomonadales</taxon>
        <taxon>Marinobacteraceae</taxon>
        <taxon>Marinobacter</taxon>
    </lineage>
</organism>
<proteinExistence type="predicted"/>
<dbReference type="AlphaFoldDB" id="A0A1I0DLK5"/>
<sequence>MRLILVSLLLATLLTGCANVSRFEKGPLVAHGEQIDGSGEPLYYVVGIDLGKAGDSRPLEALLRLSPDSPPVSIGALRPQQVARYLPPFVPPPQWPDSWKQKSRENDAYTGGGFHIVFREGRLLSVGICSHCAGEREEPVVGTPDGQHWYALPLTRQQVIDVFGHPDRVHKVNEVRY</sequence>
<feature type="signal peptide" evidence="1">
    <location>
        <begin position="1"/>
        <end position="18"/>
    </location>
</feature>
<keyword evidence="1" id="KW-0732">Signal</keyword>
<evidence type="ECO:0000313" key="3">
    <source>
        <dbReference type="Proteomes" id="UP000198762"/>
    </source>
</evidence>